<dbReference type="RefSeq" id="WP_092692568.1">
    <property type="nucleotide sequence ID" value="NZ_FNBK01000008.1"/>
</dbReference>
<dbReference type="PANTHER" id="PTHR48207">
    <property type="entry name" value="SUCCINATE--HYDROXYMETHYLGLUTARATE COA-TRANSFERASE"/>
    <property type="match status" value="1"/>
</dbReference>
<dbReference type="InterPro" id="IPR023606">
    <property type="entry name" value="CoA-Trfase_III_dom_1_sf"/>
</dbReference>
<name>A0A1G7NAU8_9EURY</name>
<dbReference type="SUPFAM" id="SSF89796">
    <property type="entry name" value="CoA-transferase family III (CaiB/BaiF)"/>
    <property type="match status" value="1"/>
</dbReference>
<keyword evidence="1 3" id="KW-0808">Transferase</keyword>
<evidence type="ECO:0000256" key="1">
    <source>
        <dbReference type="ARBA" id="ARBA00022679"/>
    </source>
</evidence>
<dbReference type="Gene3D" id="3.40.50.10540">
    <property type="entry name" value="Crotonobetainyl-coa:carnitine coa-transferase, domain 1"/>
    <property type="match status" value="1"/>
</dbReference>
<evidence type="ECO:0000313" key="3">
    <source>
        <dbReference type="EMBL" id="SDF70430.1"/>
    </source>
</evidence>
<dbReference type="Proteomes" id="UP000199076">
    <property type="component" value="Unassembled WGS sequence"/>
</dbReference>
<dbReference type="InterPro" id="IPR044855">
    <property type="entry name" value="CoA-Trfase_III_dom3_sf"/>
</dbReference>
<dbReference type="AlphaFoldDB" id="A0A1G7NAU8"/>
<feature type="region of interest" description="Disordered" evidence="2">
    <location>
        <begin position="344"/>
        <end position="369"/>
    </location>
</feature>
<feature type="compositionally biased region" description="Basic and acidic residues" evidence="2">
    <location>
        <begin position="351"/>
        <end position="369"/>
    </location>
</feature>
<evidence type="ECO:0000313" key="4">
    <source>
        <dbReference type="Proteomes" id="UP000199076"/>
    </source>
</evidence>
<dbReference type="InterPro" id="IPR050483">
    <property type="entry name" value="CoA-transferase_III_domain"/>
</dbReference>
<sequence length="394" mass="43139">MRPFEDIDVLDLTQSIAGPVSTQFLGLLGANVVKVEPPGGDAFRGLLDGAMFASVNLSDKRSVCLDLKTEDGQQAAQDLATEADVVVESFRPGVLAKFGLDYETVSESNDDVVYLSLTGFGQDGPYSEWPAYDPVIQAMSGLMSTIGYEDRPPVRIGASVIDWGTGTLAAFLVASALHERQQTGEGDHIDVNLFEVAVAWMGYWIAHYTGTGEVAERQGQGFAGLAPNEVFHAADDEPFYLCVVNNDLYERLCTAIDREDLLEDDRYETNEKRWEHKDALVADLEAEFGEYDRADLCELLAEAGVPAGPVRTVDELVEDDPHVAAREFLTESHNIYRDTPVKTAAAPFRTGDGRPELDDRPPERGEHTRTVLEGLGYEGDQIERMLAAADLDGE</sequence>
<accession>A0A1G7NAU8</accession>
<dbReference type="Pfam" id="PF02515">
    <property type="entry name" value="CoA_transf_3"/>
    <property type="match status" value="1"/>
</dbReference>
<protein>
    <submittedName>
        <fullName evidence="3">CoA:oxalate CoA-transferase</fullName>
    </submittedName>
</protein>
<reference evidence="4" key="1">
    <citation type="submission" date="2016-10" db="EMBL/GenBank/DDBJ databases">
        <authorList>
            <person name="Varghese N."/>
            <person name="Submissions S."/>
        </authorList>
    </citation>
    <scope>NUCLEOTIDE SEQUENCE [LARGE SCALE GENOMIC DNA]</scope>
    <source>
        <strain evidence="4">IBRC-M 10760</strain>
    </source>
</reference>
<dbReference type="InterPro" id="IPR003673">
    <property type="entry name" value="CoA-Trfase_fam_III"/>
</dbReference>
<keyword evidence="4" id="KW-1185">Reference proteome</keyword>
<proteinExistence type="predicted"/>
<dbReference type="OrthoDB" id="28444at2157"/>
<gene>
    <name evidence="3" type="ORF">SAMN05216218_108225</name>
</gene>
<dbReference type="GO" id="GO:0008410">
    <property type="term" value="F:CoA-transferase activity"/>
    <property type="evidence" value="ECO:0007669"/>
    <property type="project" value="TreeGrafter"/>
</dbReference>
<dbReference type="STRING" id="660518.SAMN05216218_108225"/>
<evidence type="ECO:0000256" key="2">
    <source>
        <dbReference type="SAM" id="MobiDB-lite"/>
    </source>
</evidence>
<organism evidence="3 4">
    <name type="scientific">Halorientalis regularis</name>
    <dbReference type="NCBI Taxonomy" id="660518"/>
    <lineage>
        <taxon>Archaea</taxon>
        <taxon>Methanobacteriati</taxon>
        <taxon>Methanobacteriota</taxon>
        <taxon>Stenosarchaea group</taxon>
        <taxon>Halobacteria</taxon>
        <taxon>Halobacteriales</taxon>
        <taxon>Haloarculaceae</taxon>
        <taxon>Halorientalis</taxon>
    </lineage>
</organism>
<dbReference type="PANTHER" id="PTHR48207:SF3">
    <property type="entry name" value="SUCCINATE--HYDROXYMETHYLGLUTARATE COA-TRANSFERASE"/>
    <property type="match status" value="1"/>
</dbReference>
<dbReference type="Gene3D" id="3.30.1540.10">
    <property type="entry name" value="formyl-coa transferase, domain 3"/>
    <property type="match status" value="1"/>
</dbReference>
<dbReference type="EMBL" id="FNBK01000008">
    <property type="protein sequence ID" value="SDF70430.1"/>
    <property type="molecule type" value="Genomic_DNA"/>
</dbReference>